<dbReference type="SUPFAM" id="SSF53448">
    <property type="entry name" value="Nucleotide-diphospho-sugar transferases"/>
    <property type="match status" value="1"/>
</dbReference>
<dbReference type="Proteomes" id="UP000193719">
    <property type="component" value="Unassembled WGS sequence"/>
</dbReference>
<dbReference type="PANTHER" id="PTHR22916">
    <property type="entry name" value="GLYCOSYLTRANSFERASE"/>
    <property type="match status" value="1"/>
</dbReference>
<protein>
    <submittedName>
        <fullName evidence="2">Nucleotide-diphospho-sugar transferase</fullName>
    </submittedName>
</protein>
<evidence type="ECO:0000313" key="2">
    <source>
        <dbReference type="EMBL" id="ORX42392.1"/>
    </source>
</evidence>
<dbReference type="AlphaFoldDB" id="A0A1Y1UWA5"/>
<dbReference type="InterPro" id="IPR029044">
    <property type="entry name" value="Nucleotide-diphossugar_trans"/>
</dbReference>
<reference evidence="2 3" key="1">
    <citation type="submission" date="2016-08" db="EMBL/GenBank/DDBJ databases">
        <title>Genomes of anaerobic fungi encode conserved fungal cellulosomes for biomass hydrolysis.</title>
        <authorList>
            <consortium name="DOE Joint Genome Institute"/>
            <person name="Haitjema C.H."/>
            <person name="Gilmore S.P."/>
            <person name="Henske J.K."/>
            <person name="Solomon K.V."/>
            <person name="De Groot R."/>
            <person name="Kuo A."/>
            <person name="Mondo S.J."/>
            <person name="Salamov A.A."/>
            <person name="Labutti K."/>
            <person name="Zhao Z."/>
            <person name="Chiniquy J."/>
            <person name="Barry K."/>
            <person name="Brewer H.M."/>
            <person name="Purvine S.O."/>
            <person name="Wright A.T."/>
            <person name="Boxma B."/>
            <person name="Van Alen T."/>
            <person name="Hackstein J.H."/>
            <person name="Baker S.E."/>
            <person name="Grigoriev I.V."/>
            <person name="O'Malley M.A."/>
        </authorList>
    </citation>
    <scope>NUCLEOTIDE SEQUENCE [LARGE SCALE GENOMIC DNA]</scope>
    <source>
        <strain evidence="3">finn</strain>
    </source>
</reference>
<dbReference type="InterPro" id="IPR001173">
    <property type="entry name" value="Glyco_trans_2-like"/>
</dbReference>
<evidence type="ECO:0000313" key="3">
    <source>
        <dbReference type="Proteomes" id="UP000193719"/>
    </source>
</evidence>
<dbReference type="STRING" id="1754191.A0A1Y1UWA5"/>
<dbReference type="EMBL" id="MCFH01000065">
    <property type="protein sequence ID" value="ORX42392.1"/>
    <property type="molecule type" value="Genomic_DNA"/>
</dbReference>
<dbReference type="GO" id="GO:0016758">
    <property type="term" value="F:hexosyltransferase activity"/>
    <property type="evidence" value="ECO:0007669"/>
    <property type="project" value="UniProtKB-ARBA"/>
</dbReference>
<name>A0A1Y1UWA5_9FUNG</name>
<reference evidence="2 3" key="2">
    <citation type="submission" date="2016-08" db="EMBL/GenBank/DDBJ databases">
        <title>Pervasive Adenine N6-methylation of Active Genes in Fungi.</title>
        <authorList>
            <consortium name="DOE Joint Genome Institute"/>
            <person name="Mondo S.J."/>
            <person name="Dannebaum R.O."/>
            <person name="Kuo R.C."/>
            <person name="Labutti K."/>
            <person name="Haridas S."/>
            <person name="Kuo A."/>
            <person name="Salamov A."/>
            <person name="Ahrendt S.R."/>
            <person name="Lipzen A."/>
            <person name="Sullivan W."/>
            <person name="Andreopoulos W.B."/>
            <person name="Clum A."/>
            <person name="Lindquist E."/>
            <person name="Daum C."/>
            <person name="Ramamoorthy G.K."/>
            <person name="Gryganskyi A."/>
            <person name="Culley D."/>
            <person name="Magnuson J.K."/>
            <person name="James T.Y."/>
            <person name="O'Malley M.A."/>
            <person name="Stajich J.E."/>
            <person name="Spatafora J.W."/>
            <person name="Visel A."/>
            <person name="Grigoriev I.V."/>
        </authorList>
    </citation>
    <scope>NUCLEOTIDE SEQUENCE [LARGE SCALE GENOMIC DNA]</scope>
    <source>
        <strain evidence="3">finn</strain>
    </source>
</reference>
<gene>
    <name evidence="2" type="ORF">BCR36DRAFT_407082</name>
</gene>
<keyword evidence="3" id="KW-1185">Reference proteome</keyword>
<proteinExistence type="predicted"/>
<comment type="caution">
    <text evidence="2">The sequence shown here is derived from an EMBL/GenBank/DDBJ whole genome shotgun (WGS) entry which is preliminary data.</text>
</comment>
<accession>A0A1Y1UWA5</accession>
<keyword evidence="2" id="KW-0808">Transferase</keyword>
<evidence type="ECO:0000259" key="1">
    <source>
        <dbReference type="Pfam" id="PF00535"/>
    </source>
</evidence>
<dbReference type="Gene3D" id="3.90.550.10">
    <property type="entry name" value="Spore Coat Polysaccharide Biosynthesis Protein SpsA, Chain A"/>
    <property type="match status" value="1"/>
</dbReference>
<feature type="domain" description="Glycosyltransferase 2-like" evidence="1">
    <location>
        <begin position="127"/>
        <end position="270"/>
    </location>
</feature>
<dbReference type="CDD" id="cd00761">
    <property type="entry name" value="Glyco_tranf_GTA_type"/>
    <property type="match status" value="1"/>
</dbReference>
<dbReference type="PANTHER" id="PTHR22916:SF3">
    <property type="entry name" value="UDP-GLCNAC:BETAGAL BETA-1,3-N-ACETYLGLUCOSAMINYLTRANSFERASE-LIKE PROTEIN 1"/>
    <property type="match status" value="1"/>
</dbReference>
<organism evidence="2 3">
    <name type="scientific">Piromyces finnis</name>
    <dbReference type="NCBI Taxonomy" id="1754191"/>
    <lineage>
        <taxon>Eukaryota</taxon>
        <taxon>Fungi</taxon>
        <taxon>Fungi incertae sedis</taxon>
        <taxon>Chytridiomycota</taxon>
        <taxon>Chytridiomycota incertae sedis</taxon>
        <taxon>Neocallimastigomycetes</taxon>
        <taxon>Neocallimastigales</taxon>
        <taxon>Neocallimastigaceae</taxon>
        <taxon>Piromyces</taxon>
    </lineage>
</organism>
<sequence length="333" mass="38704">MVRKRVKLTIIISIIIILFLHGKIKFSSIEKANINSFKKIKELDTEEIKTSNTKEDIPFNIKNEGKENIIFDDNKKTNIHFSNNNTKDKENIVFDDNTKTNIHFSNNNTKEYNKENITPPPNNVKVSVIIPAYNLEKRIGRCIESALNQTLKDIEVIVIDDKSTDSTKLVIKEYEEMDNRVKPIYSETNNGAGYSRNMGIEKAKGEFVGFIDGDDFVDSGWFEYLYSNGQDMDIVRGIRVIHDFSEKFRKSRIKPYGCMIPTIIRKEFLTKHNLKFPVSKEKGEDSIFRASIRRENPKQVYAPDNGIYYHYDKREGSLSNYSKLRKFLKTINK</sequence>
<dbReference type="OrthoDB" id="3784at2759"/>
<dbReference type="Pfam" id="PF00535">
    <property type="entry name" value="Glycos_transf_2"/>
    <property type="match status" value="1"/>
</dbReference>